<protein>
    <submittedName>
        <fullName evidence="10">FtsX-like permease family protein</fullName>
    </submittedName>
</protein>
<keyword evidence="4 7" id="KW-0812">Transmembrane</keyword>
<dbReference type="InterPro" id="IPR051447">
    <property type="entry name" value="Lipoprotein-release_system"/>
</dbReference>
<dbReference type="RefSeq" id="WP_353550504.1">
    <property type="nucleotide sequence ID" value="NZ_AP029612.1"/>
</dbReference>
<evidence type="ECO:0000256" key="1">
    <source>
        <dbReference type="ARBA" id="ARBA00004651"/>
    </source>
</evidence>
<keyword evidence="6 7" id="KW-0472">Membrane</keyword>
<feature type="domain" description="MacB-like periplasmic core" evidence="9">
    <location>
        <begin position="41"/>
        <end position="261"/>
    </location>
</feature>
<dbReference type="Pfam" id="PF12704">
    <property type="entry name" value="MacB_PCD"/>
    <property type="match status" value="1"/>
</dbReference>
<feature type="domain" description="ABC3 transporter permease C-terminal" evidence="8">
    <location>
        <begin position="293"/>
        <end position="418"/>
    </location>
</feature>
<organism evidence="10">
    <name type="scientific">Sediminibacterium sp. KACHI17</name>
    <dbReference type="NCBI Taxonomy" id="1751071"/>
    <lineage>
        <taxon>Bacteria</taxon>
        <taxon>Pseudomonadati</taxon>
        <taxon>Bacteroidota</taxon>
        <taxon>Chitinophagia</taxon>
        <taxon>Chitinophagales</taxon>
        <taxon>Chitinophagaceae</taxon>
        <taxon>Sediminibacterium</taxon>
    </lineage>
</organism>
<evidence type="ECO:0000256" key="7">
    <source>
        <dbReference type="SAM" id="Phobius"/>
    </source>
</evidence>
<dbReference type="PANTHER" id="PTHR30489:SF0">
    <property type="entry name" value="LIPOPROTEIN-RELEASING SYSTEM TRANSMEMBRANE PROTEIN LOLE"/>
    <property type="match status" value="1"/>
</dbReference>
<evidence type="ECO:0000256" key="4">
    <source>
        <dbReference type="ARBA" id="ARBA00022692"/>
    </source>
</evidence>
<dbReference type="InterPro" id="IPR003838">
    <property type="entry name" value="ABC3_permease_C"/>
</dbReference>
<name>A0AAT9GI02_9BACT</name>
<evidence type="ECO:0000259" key="9">
    <source>
        <dbReference type="Pfam" id="PF12704"/>
    </source>
</evidence>
<dbReference type="GO" id="GO:0098797">
    <property type="term" value="C:plasma membrane protein complex"/>
    <property type="evidence" value="ECO:0007669"/>
    <property type="project" value="TreeGrafter"/>
</dbReference>
<proteinExistence type="inferred from homology"/>
<evidence type="ECO:0000256" key="2">
    <source>
        <dbReference type="ARBA" id="ARBA00005236"/>
    </source>
</evidence>
<feature type="transmembrane region" description="Helical" evidence="7">
    <location>
        <begin position="37"/>
        <end position="60"/>
    </location>
</feature>
<feature type="transmembrane region" description="Helical" evidence="7">
    <location>
        <begin position="337"/>
        <end position="365"/>
    </location>
</feature>
<dbReference type="Pfam" id="PF02687">
    <property type="entry name" value="FtsX"/>
    <property type="match status" value="1"/>
</dbReference>
<feature type="transmembrane region" description="Helical" evidence="7">
    <location>
        <begin position="385"/>
        <end position="413"/>
    </location>
</feature>
<keyword evidence="3" id="KW-1003">Cell membrane</keyword>
<accession>A0AAT9GI02</accession>
<evidence type="ECO:0000256" key="3">
    <source>
        <dbReference type="ARBA" id="ARBA00022475"/>
    </source>
</evidence>
<comment type="similarity">
    <text evidence="2">Belongs to the ABC-4 integral membrane protein family. LolC/E subfamily.</text>
</comment>
<evidence type="ECO:0000313" key="10">
    <source>
        <dbReference type="EMBL" id="BFG70218.1"/>
    </source>
</evidence>
<comment type="subcellular location">
    <subcellularLocation>
        <location evidence="1">Cell membrane</location>
        <topology evidence="1">Multi-pass membrane protein</topology>
    </subcellularLocation>
</comment>
<dbReference type="InterPro" id="IPR025857">
    <property type="entry name" value="MacB_PCD"/>
</dbReference>
<keyword evidence="5 7" id="KW-1133">Transmembrane helix</keyword>
<feature type="transmembrane region" description="Helical" evidence="7">
    <location>
        <begin position="293"/>
        <end position="316"/>
    </location>
</feature>
<dbReference type="EMBL" id="AP029612">
    <property type="protein sequence ID" value="BFG70218.1"/>
    <property type="molecule type" value="Genomic_DNA"/>
</dbReference>
<sequence length="425" mass="48010">MPDCSAIRIFTKIMPLGFAFDIAKRIAFNRQKSFSRFIIRLSVAATTLSVAAMIITLAFVNGFQQTVASKIFSFWGHIRVQQYESGKSLIAEETPFTYDSSITRTIRLNDQISRIQAFATKSAVIESKGEIEGVLLKGIDAGYDSSDLKSFFTGGNWLQFQDSNYSKQIIVSKALADQLNIGLNDTLKVHFVSSIDDSRTYRKLQVTGIYNTGIEEYDKLFVIGDIRLIRRINEWNDDQIGGYEIFVNDYTKMDSVNQQLSDQLPPTWMSRTIRDVYPNIFDWLSIQDVNRDVIFIVMSAVAIINLITCLLILILERTRMVGILKGLGANNWTIQKIFLYHASVITVMGIVLGLLLGIGICLLQQQTGFIKLDETSYYVREAPMIIIWWQVLAISAGTAIVCYASLIIPSLLIRKLNPVKAIQFR</sequence>
<reference evidence="10" key="1">
    <citation type="submission" date="2024-02" db="EMBL/GenBank/DDBJ databases">
        <title>Sediminibacterium planktonica sp. nov. and Sediminibacterium longus sp. nov., isolated from surface lake and river water.</title>
        <authorList>
            <person name="Watanabe K."/>
            <person name="Takemine S."/>
            <person name="Ishii Y."/>
            <person name="Ogata Y."/>
            <person name="Shindo C."/>
            <person name="Suda W."/>
        </authorList>
    </citation>
    <scope>NUCLEOTIDE SEQUENCE</scope>
    <source>
        <strain evidence="10">KACHI17</strain>
    </source>
</reference>
<dbReference type="PANTHER" id="PTHR30489">
    <property type="entry name" value="LIPOPROTEIN-RELEASING SYSTEM TRANSMEMBRANE PROTEIN LOLE"/>
    <property type="match status" value="1"/>
</dbReference>
<evidence type="ECO:0000259" key="8">
    <source>
        <dbReference type="Pfam" id="PF02687"/>
    </source>
</evidence>
<evidence type="ECO:0000256" key="5">
    <source>
        <dbReference type="ARBA" id="ARBA00022989"/>
    </source>
</evidence>
<dbReference type="GO" id="GO:0044874">
    <property type="term" value="P:lipoprotein localization to outer membrane"/>
    <property type="evidence" value="ECO:0007669"/>
    <property type="project" value="TreeGrafter"/>
</dbReference>
<gene>
    <name evidence="10" type="ORF">KACHI17_10990</name>
</gene>
<evidence type="ECO:0000256" key="6">
    <source>
        <dbReference type="ARBA" id="ARBA00023136"/>
    </source>
</evidence>
<dbReference type="AlphaFoldDB" id="A0AAT9GI02"/>